<evidence type="ECO:0000256" key="1">
    <source>
        <dbReference type="SAM" id="MobiDB-lite"/>
    </source>
</evidence>
<keyword evidence="3" id="KW-1185">Reference proteome</keyword>
<evidence type="ECO:0000313" key="3">
    <source>
        <dbReference type="Proteomes" id="UP001211907"/>
    </source>
</evidence>
<reference evidence="2" key="1">
    <citation type="submission" date="2020-05" db="EMBL/GenBank/DDBJ databases">
        <title>Phylogenomic resolution of chytrid fungi.</title>
        <authorList>
            <person name="Stajich J.E."/>
            <person name="Amses K."/>
            <person name="Simmons R."/>
            <person name="Seto K."/>
            <person name="Myers J."/>
            <person name="Bonds A."/>
            <person name="Quandt C.A."/>
            <person name="Barry K."/>
            <person name="Liu P."/>
            <person name="Grigoriev I."/>
            <person name="Longcore J.E."/>
            <person name="James T.Y."/>
        </authorList>
    </citation>
    <scope>NUCLEOTIDE SEQUENCE</scope>
    <source>
        <strain evidence="2">JEL0513</strain>
    </source>
</reference>
<evidence type="ECO:0000313" key="2">
    <source>
        <dbReference type="EMBL" id="KAJ3104999.1"/>
    </source>
</evidence>
<feature type="region of interest" description="Disordered" evidence="1">
    <location>
        <begin position="1"/>
        <end position="29"/>
    </location>
</feature>
<feature type="region of interest" description="Disordered" evidence="1">
    <location>
        <begin position="450"/>
        <end position="526"/>
    </location>
</feature>
<protein>
    <submittedName>
        <fullName evidence="2">Uncharacterized protein</fullName>
    </submittedName>
</protein>
<gene>
    <name evidence="2" type="ORF">HK100_003966</name>
</gene>
<feature type="region of interest" description="Disordered" evidence="1">
    <location>
        <begin position="254"/>
        <end position="278"/>
    </location>
</feature>
<organism evidence="2 3">
    <name type="scientific">Physocladia obscura</name>
    <dbReference type="NCBI Taxonomy" id="109957"/>
    <lineage>
        <taxon>Eukaryota</taxon>
        <taxon>Fungi</taxon>
        <taxon>Fungi incertae sedis</taxon>
        <taxon>Chytridiomycota</taxon>
        <taxon>Chytridiomycota incertae sedis</taxon>
        <taxon>Chytridiomycetes</taxon>
        <taxon>Chytridiales</taxon>
        <taxon>Chytriomycetaceae</taxon>
        <taxon>Physocladia</taxon>
    </lineage>
</organism>
<name>A0AAD5STR1_9FUNG</name>
<dbReference type="AlphaFoldDB" id="A0AAD5STR1"/>
<accession>A0AAD5STR1</accession>
<dbReference type="Proteomes" id="UP001211907">
    <property type="component" value="Unassembled WGS sequence"/>
</dbReference>
<feature type="region of interest" description="Disordered" evidence="1">
    <location>
        <begin position="123"/>
        <end position="148"/>
    </location>
</feature>
<dbReference type="EMBL" id="JADGJH010002025">
    <property type="protein sequence ID" value="KAJ3104999.1"/>
    <property type="molecule type" value="Genomic_DNA"/>
</dbReference>
<feature type="compositionally biased region" description="Low complexity" evidence="1">
    <location>
        <begin position="129"/>
        <end position="140"/>
    </location>
</feature>
<sequence>MEAVTVTETERQTPQEVTATQQTLPTPPISPTLAEAEISGPVMRQPSSTLLSADVNITNTILPGIDSLTHRIAIPLSFRRNLTRSHTPLEVGFDSSSVTSTQWSPILQRHPNLQREQRRESYIAHDHTSVSNTSSSSSDSDVNEDGNIQATPLADSVNEAAALSTISAINSLPPQLRADANLAEKVMHAVAARIAFLRLLLLDVDGTPIVPFTHLQTQFAVATATVPPVLYTDHAGEFTSLILRRLIASFSKRQAATSEQPDENLSLRDDDGSSDGGETDSNFLEFLPLAGMGSLWRRAGQSRLGISSDSNNELDADASEIGADTQRRRIFSETAPECQCEPCTIESTLNAPFAYLLRTTANYNEDPVKMAFYEALCGSEGMKKKDYWRRETRRMSAWESRFREFAHVHRGCVDGVGGGNCRGGSSRHHHEVWCGYTGYTRRWGVRPIQLDWSESGGDDDDDSDSDGSDELSDESDHNPERFAVNELNEEEDEDEDDENNDEDDDDDENGSEEDGDEEHEIADETTREKLFLEDFMAKLQELFGLLEVYEKLQQIPVVSR</sequence>
<comment type="caution">
    <text evidence="2">The sequence shown here is derived from an EMBL/GenBank/DDBJ whole genome shotgun (WGS) entry which is preliminary data.</text>
</comment>
<feature type="compositionally biased region" description="Polar residues" evidence="1">
    <location>
        <begin position="14"/>
        <end position="24"/>
    </location>
</feature>
<feature type="compositionally biased region" description="Acidic residues" evidence="1">
    <location>
        <begin position="487"/>
        <end position="521"/>
    </location>
</feature>
<feature type="compositionally biased region" description="Acidic residues" evidence="1">
    <location>
        <begin position="456"/>
        <end position="473"/>
    </location>
</feature>
<proteinExistence type="predicted"/>